<keyword evidence="4 6" id="KW-0479">Metal-binding</keyword>
<protein>
    <submittedName>
        <fullName evidence="7">Reducing hydrogenase subunit alpha</fullName>
    </submittedName>
</protein>
<organism evidence="7 8">
    <name type="scientific">Corynebacterium diphtheriae</name>
    <dbReference type="NCBI Taxonomy" id="1717"/>
    <lineage>
        <taxon>Bacteria</taxon>
        <taxon>Bacillati</taxon>
        <taxon>Actinomycetota</taxon>
        <taxon>Actinomycetes</taxon>
        <taxon>Mycobacteriales</taxon>
        <taxon>Corynebacteriaceae</taxon>
        <taxon>Corynebacterium</taxon>
    </lineage>
</organism>
<evidence type="ECO:0000313" key="7">
    <source>
        <dbReference type="EMBL" id="CAB0591958.1"/>
    </source>
</evidence>
<evidence type="ECO:0000256" key="5">
    <source>
        <dbReference type="ARBA" id="ARBA00023002"/>
    </source>
</evidence>
<feature type="binding site" evidence="6">
    <location>
        <position position="287"/>
    </location>
    <ligand>
        <name>Mg(2+)</name>
        <dbReference type="ChEBI" id="CHEBI:18420"/>
    </ligand>
</feature>
<proteinExistence type="inferred from homology"/>
<dbReference type="PANTHER" id="PTHR43600:SF2">
    <property type="entry name" value="F420-NON-REDUCING HYDROGENASE VHU SUBUNIT A"/>
    <property type="match status" value="1"/>
</dbReference>
<comment type="caution">
    <text evidence="7">The sequence shown here is derived from an EMBL/GenBank/DDBJ whole genome shotgun (WGS) entry which is preliminary data.</text>
</comment>
<keyword evidence="3 6" id="KW-0533">Nickel</keyword>
<dbReference type="InterPro" id="IPR029014">
    <property type="entry name" value="NiFe-Hase_large"/>
</dbReference>
<feature type="binding site" evidence="6">
    <location>
        <position position="331"/>
    </location>
    <ligand>
        <name>Fe cation</name>
        <dbReference type="ChEBI" id="CHEBI:24875"/>
    </ligand>
</feature>
<dbReference type="Proteomes" id="UP000480222">
    <property type="component" value="Unassembled WGS sequence"/>
</dbReference>
<dbReference type="GO" id="GO:0016491">
    <property type="term" value="F:oxidoreductase activity"/>
    <property type="evidence" value="ECO:0007669"/>
    <property type="project" value="UniProtKB-KW"/>
</dbReference>
<comment type="cofactor">
    <cofactor evidence="1 6">
        <name>Ni(2+)</name>
        <dbReference type="ChEBI" id="CHEBI:49786"/>
    </cofactor>
</comment>
<comment type="cofactor">
    <cofactor evidence="6">
        <name>Fe cation</name>
        <dbReference type="ChEBI" id="CHEBI:24875"/>
    </cofactor>
</comment>
<evidence type="ECO:0000256" key="1">
    <source>
        <dbReference type="ARBA" id="ARBA00001967"/>
    </source>
</evidence>
<comment type="similarity">
    <text evidence="2">Belongs to the [NiFe]/[NiFeSe] hydrogenase large subunit family.</text>
</comment>
<keyword evidence="5" id="KW-0560">Oxidoreductase</keyword>
<accession>A0A811G2C2</accession>
<dbReference type="GO" id="GO:0016151">
    <property type="term" value="F:nickel cation binding"/>
    <property type="evidence" value="ECO:0007669"/>
    <property type="project" value="InterPro"/>
</dbReference>
<evidence type="ECO:0000256" key="4">
    <source>
        <dbReference type="ARBA" id="ARBA00022723"/>
    </source>
</evidence>
<name>A0A811G2C2_CORDP</name>
<feature type="binding site" evidence="6">
    <location>
        <position position="55"/>
    </location>
    <ligand>
        <name>Ni(2+)</name>
        <dbReference type="ChEBI" id="CHEBI:49786"/>
    </ligand>
</feature>
<dbReference type="OrthoDB" id="9761717at2"/>
<feature type="binding site" evidence="6">
    <location>
        <position position="58"/>
    </location>
    <ligand>
        <name>Fe cation</name>
        <dbReference type="ChEBI" id="CHEBI:24875"/>
    </ligand>
</feature>
<dbReference type="KEGG" id="cdi:DIP0677"/>
<dbReference type="EMBL" id="CADDAV010000010">
    <property type="protein sequence ID" value="CAB0591958.1"/>
    <property type="molecule type" value="Genomic_DNA"/>
</dbReference>
<keyword evidence="6" id="KW-0408">Iron</keyword>
<dbReference type="InterPro" id="IPR001501">
    <property type="entry name" value="Ni-dep_hyd_lsu"/>
</dbReference>
<evidence type="ECO:0000256" key="2">
    <source>
        <dbReference type="ARBA" id="ARBA00009292"/>
    </source>
</evidence>
<evidence type="ECO:0000256" key="3">
    <source>
        <dbReference type="ARBA" id="ARBA00022596"/>
    </source>
</evidence>
<keyword evidence="6" id="KW-0460">Magnesium</keyword>
<feature type="binding site" evidence="6">
    <location>
        <position position="328"/>
    </location>
    <ligand>
        <name>Ni(2+)</name>
        <dbReference type="ChEBI" id="CHEBI:49786"/>
    </ligand>
</feature>
<evidence type="ECO:0000256" key="6">
    <source>
        <dbReference type="PIRSR" id="PIRSR601501-1"/>
    </source>
</evidence>
<dbReference type="SMR" id="A0A811G2C2"/>
<sequence>MSTTLRLDQFVDPFEAKVVYTDSGGYFDLSGLPRLDPMLVGRNVAEVPDIVKRLCGLCPVAHHLAGVRALDALCGVEVPESAQLVRLLLHHGSILYASRDMDIKRLGKAVMAAAGSPGHFPDVAIPGGVRALPDPQALAELRLPENYEESFEPVPYDGFDMMLTSHGTLDPLGDHVTARSGEERITFDLQTWADHVAESRPGDPAPRPLVHGHPYRVGPYAHGEAMVPRSLAEIRRIIADPRLCEGEFRKESSILSGIGVGAVEGPRGLLVHRYVANEDGVLVDCQILTPTAQNEAWLASMLEASLQQDSDRGVELSVENSIRTANPCLPCSSAPEGHMGVVIEKGN</sequence>
<dbReference type="AlphaFoldDB" id="A0A811G2C2"/>
<feature type="binding site" evidence="6">
    <location>
        <position position="58"/>
    </location>
    <ligand>
        <name>Ni(2+)</name>
        <dbReference type="ChEBI" id="CHEBI:49786"/>
    </ligand>
</feature>
<dbReference type="Pfam" id="PF00374">
    <property type="entry name" value="NiFeSe_Hases"/>
    <property type="match status" value="1"/>
</dbReference>
<gene>
    <name evidence="7" type="ORF">CIP107547_00797</name>
</gene>
<dbReference type="RefSeq" id="WP_010934472.1">
    <property type="nucleotide sequence ID" value="NZ_CP020410.2"/>
</dbReference>
<evidence type="ECO:0000313" key="8">
    <source>
        <dbReference type="Proteomes" id="UP000480222"/>
    </source>
</evidence>
<dbReference type="PANTHER" id="PTHR43600">
    <property type="entry name" value="COENZYME F420 HYDROGENASE, SUBUNIT ALPHA"/>
    <property type="match status" value="1"/>
</dbReference>
<dbReference type="Gene3D" id="1.10.645.10">
    <property type="entry name" value="Cytochrome-c3 Hydrogenase, chain B"/>
    <property type="match status" value="1"/>
</dbReference>
<dbReference type="SUPFAM" id="SSF56762">
    <property type="entry name" value="HydB/Nqo4-like"/>
    <property type="match status" value="1"/>
</dbReference>
<reference evidence="7 8" key="1">
    <citation type="submission" date="2020-02" db="EMBL/GenBank/DDBJ databases">
        <authorList>
            <person name="Brisse S."/>
        </authorList>
    </citation>
    <scope>NUCLEOTIDE SEQUENCE [LARGE SCALE GENOMIC DNA]</scope>
    <source>
        <strain evidence="7">CIP107547</strain>
    </source>
</reference>